<evidence type="ECO:0000256" key="4">
    <source>
        <dbReference type="SAM" id="SignalP"/>
    </source>
</evidence>
<dbReference type="InterPro" id="IPR018087">
    <property type="entry name" value="Glyco_hydro_5_CS"/>
</dbReference>
<gene>
    <name evidence="6" type="ORF">M8523_00575</name>
</gene>
<dbReference type="PANTHER" id="PTHR34142">
    <property type="entry name" value="ENDO-BETA-1,4-GLUCANASE A"/>
    <property type="match status" value="1"/>
</dbReference>
<dbReference type="RefSeq" id="WP_282582875.1">
    <property type="nucleotide sequence ID" value="NZ_JAMOIM010000001.1"/>
</dbReference>
<dbReference type="EMBL" id="JAMOIM010000001">
    <property type="protein sequence ID" value="MCW6506513.1"/>
    <property type="molecule type" value="Genomic_DNA"/>
</dbReference>
<keyword evidence="2 3" id="KW-0326">Glycosidase</keyword>
<dbReference type="GO" id="GO:0004553">
    <property type="term" value="F:hydrolase activity, hydrolyzing O-glycosyl compounds"/>
    <property type="evidence" value="ECO:0007669"/>
    <property type="project" value="InterPro"/>
</dbReference>
<feature type="chain" id="PRO_5041422514" evidence="4">
    <location>
        <begin position="28"/>
        <end position="339"/>
    </location>
</feature>
<reference evidence="6" key="1">
    <citation type="submission" date="2022-05" db="EMBL/GenBank/DDBJ databases">
        <authorList>
            <person name="Pankratov T."/>
        </authorList>
    </citation>
    <scope>NUCLEOTIDE SEQUENCE</scope>
    <source>
        <strain evidence="6">BP6-180914</strain>
    </source>
</reference>
<protein>
    <submittedName>
        <fullName evidence="6">Glycoside hydrolase family 5 protein</fullName>
    </submittedName>
</protein>
<dbReference type="SUPFAM" id="SSF51445">
    <property type="entry name" value="(Trans)glycosidases"/>
    <property type="match status" value="1"/>
</dbReference>
<dbReference type="PANTHER" id="PTHR34142:SF1">
    <property type="entry name" value="GLYCOSIDE HYDROLASE FAMILY 5 DOMAIN-CONTAINING PROTEIN"/>
    <property type="match status" value="1"/>
</dbReference>
<dbReference type="GO" id="GO:0009251">
    <property type="term" value="P:glucan catabolic process"/>
    <property type="evidence" value="ECO:0007669"/>
    <property type="project" value="TreeGrafter"/>
</dbReference>
<dbReference type="Pfam" id="PF00150">
    <property type="entry name" value="Cellulase"/>
    <property type="match status" value="1"/>
</dbReference>
<evidence type="ECO:0000256" key="1">
    <source>
        <dbReference type="ARBA" id="ARBA00022801"/>
    </source>
</evidence>
<evidence type="ECO:0000313" key="6">
    <source>
        <dbReference type="EMBL" id="MCW6506513.1"/>
    </source>
</evidence>
<evidence type="ECO:0000256" key="2">
    <source>
        <dbReference type="ARBA" id="ARBA00023295"/>
    </source>
</evidence>
<organism evidence="6 7">
    <name type="scientific">Lichenifustis flavocetrariae</name>
    <dbReference type="NCBI Taxonomy" id="2949735"/>
    <lineage>
        <taxon>Bacteria</taxon>
        <taxon>Pseudomonadati</taxon>
        <taxon>Pseudomonadota</taxon>
        <taxon>Alphaproteobacteria</taxon>
        <taxon>Hyphomicrobiales</taxon>
        <taxon>Lichenihabitantaceae</taxon>
        <taxon>Lichenifustis</taxon>
    </lineage>
</organism>
<evidence type="ECO:0000256" key="3">
    <source>
        <dbReference type="RuleBase" id="RU361153"/>
    </source>
</evidence>
<feature type="domain" description="Glycoside hydrolase family 5" evidence="5">
    <location>
        <begin position="48"/>
        <end position="309"/>
    </location>
</feature>
<dbReference type="InterPro" id="IPR001547">
    <property type="entry name" value="Glyco_hydro_5"/>
</dbReference>
<name>A0AA42CGE4_9HYPH</name>
<keyword evidence="7" id="KW-1185">Reference proteome</keyword>
<dbReference type="PROSITE" id="PS00659">
    <property type="entry name" value="GLYCOSYL_HYDROL_F5"/>
    <property type="match status" value="1"/>
</dbReference>
<proteinExistence type="inferred from homology"/>
<feature type="signal peptide" evidence="4">
    <location>
        <begin position="1"/>
        <end position="27"/>
    </location>
</feature>
<comment type="caution">
    <text evidence="6">The sequence shown here is derived from an EMBL/GenBank/DDBJ whole genome shotgun (WGS) entry which is preliminary data.</text>
</comment>
<keyword evidence="4" id="KW-0732">Signal</keyword>
<comment type="similarity">
    <text evidence="3">Belongs to the glycosyl hydrolase 5 (cellulase A) family.</text>
</comment>
<dbReference type="InterPro" id="IPR017853">
    <property type="entry name" value="GH"/>
</dbReference>
<evidence type="ECO:0000313" key="7">
    <source>
        <dbReference type="Proteomes" id="UP001165667"/>
    </source>
</evidence>
<dbReference type="Proteomes" id="UP001165667">
    <property type="component" value="Unassembled WGS sequence"/>
</dbReference>
<keyword evidence="1 3" id="KW-0378">Hydrolase</keyword>
<dbReference type="AlphaFoldDB" id="A0AA42CGE4"/>
<dbReference type="Gene3D" id="3.20.20.80">
    <property type="entry name" value="Glycosidases"/>
    <property type="match status" value="1"/>
</dbReference>
<evidence type="ECO:0000259" key="5">
    <source>
        <dbReference type="Pfam" id="PF00150"/>
    </source>
</evidence>
<sequence length="339" mass="36144">MCKTRSNTATVLTLALAASLSGGAAQAASSPAASLPAWITGVNLSGAEYNSASTRIYFDYTYPTKSEIDYYTKKGLKLFRVPVLSSRILSTSMTTNGGGPDWKALTGFIAQAATAGAWVAIDLHQYGTMPSGLVGRNAAATTEFVAAWSELAKRLKTTPNVVFGLMNEPNQQSASEWLSGVNAAVAAIRKAGATQLILVPGSYWSGAHNWTTTDNAAVMAGVKDPGNNFAYEVHQYLDQYSSETTAAVAKGNGKTSLVAFTNWARSRHVKGFLGEFGFATTADAMAEGSDLVAYMAANRDVWRGWTYWAGGPWWGNYMFSVEPSSAGDKPQISVLTKYK</sequence>
<accession>A0AA42CGE4</accession>